<dbReference type="PANTHER" id="PTHR30086">
    <property type="entry name" value="ARGININE EXPORTER PROTEIN ARGO"/>
    <property type="match status" value="1"/>
</dbReference>
<feature type="transmembrane region" description="Helical" evidence="6">
    <location>
        <begin position="6"/>
        <end position="28"/>
    </location>
</feature>
<dbReference type="InterPro" id="IPR001123">
    <property type="entry name" value="LeuE-type"/>
</dbReference>
<keyword evidence="4 6" id="KW-1133">Transmembrane helix</keyword>
<keyword evidence="8" id="KW-1185">Reference proteome</keyword>
<dbReference type="Proteomes" id="UP001309705">
    <property type="component" value="Unassembled WGS sequence"/>
</dbReference>
<evidence type="ECO:0000256" key="5">
    <source>
        <dbReference type="ARBA" id="ARBA00023136"/>
    </source>
</evidence>
<accession>A0ABU6JVM4</accession>
<evidence type="ECO:0000256" key="3">
    <source>
        <dbReference type="ARBA" id="ARBA00022692"/>
    </source>
</evidence>
<dbReference type="EMBL" id="JAYWTM010000022">
    <property type="protein sequence ID" value="MEC5344359.1"/>
    <property type="molecule type" value="Genomic_DNA"/>
</dbReference>
<feature type="transmembrane region" description="Helical" evidence="6">
    <location>
        <begin position="156"/>
        <end position="174"/>
    </location>
</feature>
<dbReference type="RefSeq" id="WP_327619188.1">
    <property type="nucleotide sequence ID" value="NZ_JAYWTM010000022.1"/>
</dbReference>
<evidence type="ECO:0000313" key="8">
    <source>
        <dbReference type="Proteomes" id="UP001309705"/>
    </source>
</evidence>
<evidence type="ECO:0000256" key="2">
    <source>
        <dbReference type="ARBA" id="ARBA00022475"/>
    </source>
</evidence>
<evidence type="ECO:0000256" key="6">
    <source>
        <dbReference type="SAM" id="Phobius"/>
    </source>
</evidence>
<keyword evidence="5 6" id="KW-0472">Membrane</keyword>
<dbReference type="PANTHER" id="PTHR30086:SF19">
    <property type="entry name" value="THREONINE EFFLUX PROTEIN"/>
    <property type="match status" value="1"/>
</dbReference>
<comment type="caution">
    <text evidence="7">The sequence shown here is derived from an EMBL/GenBank/DDBJ whole genome shotgun (WGS) entry which is preliminary data.</text>
</comment>
<proteinExistence type="predicted"/>
<sequence>MGSEFWALITIGGAILLGAMSPGASFLLVAQTAVSSSRRVAISVSVGMGFGAMLFSVIALAGIHMLLMFVPWLYTALKVAGGCYLLWQACKMFRRSIGPSTNSTMATEASARRAFATGLMTQMSNPQTALVFASIFTATLNVHVEIWMYITVPVMAFAIDVVWYALVALALSTDKPRRFYMNYRRLIDRLSGGVMSALGLRLLIK</sequence>
<evidence type="ECO:0000313" key="7">
    <source>
        <dbReference type="EMBL" id="MEC5344359.1"/>
    </source>
</evidence>
<feature type="transmembrane region" description="Helical" evidence="6">
    <location>
        <begin position="40"/>
        <end position="63"/>
    </location>
</feature>
<feature type="transmembrane region" description="Helical" evidence="6">
    <location>
        <begin position="69"/>
        <end position="87"/>
    </location>
</feature>
<comment type="subcellular location">
    <subcellularLocation>
        <location evidence="1">Cell membrane</location>
        <topology evidence="1">Multi-pass membrane protein</topology>
    </subcellularLocation>
</comment>
<keyword evidence="2" id="KW-1003">Cell membrane</keyword>
<reference evidence="7 8" key="1">
    <citation type="journal article" date="2017" name="Int. J. Syst. Evol. Microbiol.">
        <title>Brenneria populi subsp. brevivirga subsp. nov. isolated from symptomatic bark of Populus x euramericana canker, and description of Brenneria populi subsp. populi subsp. nov.</title>
        <authorList>
            <person name="Zheng M.H."/>
            <person name="Piao C.G."/>
            <person name="Xue H."/>
            <person name="Guo M.W."/>
            <person name="Li Y."/>
        </authorList>
    </citation>
    <scope>NUCLEOTIDE SEQUENCE [LARGE SCALE GENOMIC DNA]</scope>
    <source>
        <strain evidence="7 8">D9-5</strain>
    </source>
</reference>
<feature type="transmembrane region" description="Helical" evidence="6">
    <location>
        <begin position="129"/>
        <end position="150"/>
    </location>
</feature>
<organism evidence="7 8">
    <name type="scientific">Brenneria populi</name>
    <dbReference type="NCBI Taxonomy" id="1505588"/>
    <lineage>
        <taxon>Bacteria</taxon>
        <taxon>Pseudomonadati</taxon>
        <taxon>Pseudomonadota</taxon>
        <taxon>Gammaproteobacteria</taxon>
        <taxon>Enterobacterales</taxon>
        <taxon>Pectobacteriaceae</taxon>
        <taxon>Brenneria</taxon>
    </lineage>
</organism>
<protein>
    <submittedName>
        <fullName evidence="7">LysE family transporter</fullName>
    </submittedName>
</protein>
<keyword evidence="3 6" id="KW-0812">Transmembrane</keyword>
<dbReference type="Pfam" id="PF01810">
    <property type="entry name" value="LysE"/>
    <property type="match status" value="1"/>
</dbReference>
<gene>
    <name evidence="7" type="ORF">VSX58_17340</name>
</gene>
<name>A0ABU6JVM4_9GAMM</name>
<evidence type="ECO:0000256" key="1">
    <source>
        <dbReference type="ARBA" id="ARBA00004651"/>
    </source>
</evidence>
<evidence type="ECO:0000256" key="4">
    <source>
        <dbReference type="ARBA" id="ARBA00022989"/>
    </source>
</evidence>